<proteinExistence type="predicted"/>
<feature type="region of interest" description="Disordered" evidence="1">
    <location>
        <begin position="152"/>
        <end position="171"/>
    </location>
</feature>
<evidence type="ECO:0000256" key="1">
    <source>
        <dbReference type="SAM" id="MobiDB-lite"/>
    </source>
</evidence>
<feature type="region of interest" description="Disordered" evidence="1">
    <location>
        <begin position="1"/>
        <end position="50"/>
    </location>
</feature>
<evidence type="ECO:0000313" key="3">
    <source>
        <dbReference type="Proteomes" id="UP000186905"/>
    </source>
</evidence>
<dbReference type="Proteomes" id="UP000186905">
    <property type="component" value="Unassembled WGS sequence"/>
</dbReference>
<reference evidence="2 3" key="1">
    <citation type="submission" date="2016-09" db="EMBL/GenBank/DDBJ databases">
        <title>Photobacterium proteolyticum sp. nov. a protease producing bacterium isolated from ocean sediments of Laizhou Bay.</title>
        <authorList>
            <person name="Li Y."/>
        </authorList>
    </citation>
    <scope>NUCLEOTIDE SEQUENCE [LARGE SCALE GENOMIC DNA]</scope>
    <source>
        <strain evidence="2 3">13-12</strain>
    </source>
</reference>
<dbReference type="RefSeq" id="WP_075767493.1">
    <property type="nucleotide sequence ID" value="NZ_MJIL01000095.1"/>
</dbReference>
<sequence>MDELNHDTDGQAEAHTDEQEKALIAAMEAADGEAANDADFDPEAAQATAKQEAEDQQMALMGATMTAEFGLGAIEIAVQSFVHPRFQIPERNRDEVLQNCAPLLVKYGALIPEWLAAYQEEIAALKAIGSLGIASYGEIKQLQAEDAALLAEKEASNDGETEPGAVDREAA</sequence>
<feature type="compositionally biased region" description="Basic and acidic residues" evidence="1">
    <location>
        <begin position="1"/>
        <end position="21"/>
    </location>
</feature>
<evidence type="ECO:0000313" key="2">
    <source>
        <dbReference type="EMBL" id="OLQ71215.1"/>
    </source>
</evidence>
<dbReference type="EMBL" id="MJIL01000095">
    <property type="protein sequence ID" value="OLQ71215.1"/>
    <property type="molecule type" value="Genomic_DNA"/>
</dbReference>
<comment type="caution">
    <text evidence="2">The sequence shown here is derived from an EMBL/GenBank/DDBJ whole genome shotgun (WGS) entry which is preliminary data.</text>
</comment>
<dbReference type="OrthoDB" id="5816585at2"/>
<protein>
    <submittedName>
        <fullName evidence="2">Uncharacterized protein</fullName>
    </submittedName>
</protein>
<dbReference type="STRING" id="1903952.BIT28_03350"/>
<name>A0A1Q9GA74_9GAMM</name>
<organism evidence="2 3">
    <name type="scientific">Photobacterium proteolyticum</name>
    <dbReference type="NCBI Taxonomy" id="1903952"/>
    <lineage>
        <taxon>Bacteria</taxon>
        <taxon>Pseudomonadati</taxon>
        <taxon>Pseudomonadota</taxon>
        <taxon>Gammaproteobacteria</taxon>
        <taxon>Vibrionales</taxon>
        <taxon>Vibrionaceae</taxon>
        <taxon>Photobacterium</taxon>
    </lineage>
</organism>
<accession>A0A1Q9GA74</accession>
<gene>
    <name evidence="2" type="ORF">BIT28_03350</name>
</gene>
<feature type="compositionally biased region" description="Acidic residues" evidence="1">
    <location>
        <begin position="30"/>
        <end position="42"/>
    </location>
</feature>
<keyword evidence="3" id="KW-1185">Reference proteome</keyword>
<dbReference type="AlphaFoldDB" id="A0A1Q9GA74"/>